<dbReference type="PANTHER" id="PTHR35864:SF1">
    <property type="entry name" value="ZINC METALLOPROTEASE YWHC-RELATED"/>
    <property type="match status" value="1"/>
</dbReference>
<feature type="transmembrane region" description="Helical" evidence="13">
    <location>
        <begin position="120"/>
        <end position="142"/>
    </location>
</feature>
<evidence type="ECO:0000256" key="10">
    <source>
        <dbReference type="ARBA" id="ARBA00022989"/>
    </source>
</evidence>
<keyword evidence="11" id="KW-0482">Metalloprotease</keyword>
<evidence type="ECO:0000256" key="3">
    <source>
        <dbReference type="ARBA" id="ARBA00007931"/>
    </source>
</evidence>
<organism evidence="15 16">
    <name type="scientific">candidate division WWE3 bacterium</name>
    <dbReference type="NCBI Taxonomy" id="2053526"/>
    <lineage>
        <taxon>Bacteria</taxon>
        <taxon>Katanobacteria</taxon>
    </lineage>
</organism>
<evidence type="ECO:0000256" key="2">
    <source>
        <dbReference type="ARBA" id="ARBA00004651"/>
    </source>
</evidence>
<dbReference type="GO" id="GO:0008237">
    <property type="term" value="F:metallopeptidase activity"/>
    <property type="evidence" value="ECO:0007669"/>
    <property type="project" value="UniProtKB-KW"/>
</dbReference>
<reference evidence="15" key="2">
    <citation type="journal article" date="2021" name="Microbiome">
        <title>Successional dynamics and alternative stable states in a saline activated sludge microbial community over 9 years.</title>
        <authorList>
            <person name="Wang Y."/>
            <person name="Ye J."/>
            <person name="Ju F."/>
            <person name="Liu L."/>
            <person name="Boyd J.A."/>
            <person name="Deng Y."/>
            <person name="Parks D.H."/>
            <person name="Jiang X."/>
            <person name="Yin X."/>
            <person name="Woodcroft B.J."/>
            <person name="Tyson G.W."/>
            <person name="Hugenholtz P."/>
            <person name="Polz M.F."/>
            <person name="Zhang T."/>
        </authorList>
    </citation>
    <scope>NUCLEOTIDE SEQUENCE</scope>
    <source>
        <strain evidence="15">HKST-UBA80</strain>
    </source>
</reference>
<evidence type="ECO:0000256" key="13">
    <source>
        <dbReference type="SAM" id="Phobius"/>
    </source>
</evidence>
<dbReference type="Pfam" id="PF02163">
    <property type="entry name" value="Peptidase_M50"/>
    <property type="match status" value="1"/>
</dbReference>
<comment type="caution">
    <text evidence="15">The sequence shown here is derived from an EMBL/GenBank/DDBJ whole genome shotgun (WGS) entry which is preliminary data.</text>
</comment>
<gene>
    <name evidence="15" type="ORF">KDA10_01345</name>
</gene>
<dbReference type="InterPro" id="IPR008915">
    <property type="entry name" value="Peptidase_M50"/>
</dbReference>
<dbReference type="CDD" id="cd06158">
    <property type="entry name" value="S2P-M50_like_1"/>
    <property type="match status" value="1"/>
</dbReference>
<feature type="transmembrane region" description="Helical" evidence="13">
    <location>
        <begin position="58"/>
        <end position="77"/>
    </location>
</feature>
<accession>A0A955E142</accession>
<evidence type="ECO:0000256" key="12">
    <source>
        <dbReference type="ARBA" id="ARBA00023136"/>
    </source>
</evidence>
<comment type="subcellular location">
    <subcellularLocation>
        <location evidence="2">Cell membrane</location>
        <topology evidence="2">Multi-pass membrane protein</topology>
    </subcellularLocation>
</comment>
<keyword evidence="4" id="KW-1003">Cell membrane</keyword>
<protein>
    <submittedName>
        <fullName evidence="15">Site-2 protease family protein</fullName>
    </submittedName>
</protein>
<dbReference type="InterPro" id="IPR052348">
    <property type="entry name" value="Metallopeptidase_M50B"/>
</dbReference>
<feature type="transmembrane region" description="Helical" evidence="13">
    <location>
        <begin position="89"/>
        <end position="114"/>
    </location>
</feature>
<evidence type="ECO:0000256" key="8">
    <source>
        <dbReference type="ARBA" id="ARBA00022801"/>
    </source>
</evidence>
<dbReference type="PANTHER" id="PTHR35864">
    <property type="entry name" value="ZINC METALLOPROTEASE MJ0611-RELATED"/>
    <property type="match status" value="1"/>
</dbReference>
<dbReference type="GO" id="GO:0006508">
    <property type="term" value="P:proteolysis"/>
    <property type="evidence" value="ECO:0007669"/>
    <property type="project" value="UniProtKB-KW"/>
</dbReference>
<dbReference type="Proteomes" id="UP000714817">
    <property type="component" value="Unassembled WGS sequence"/>
</dbReference>
<evidence type="ECO:0000313" key="15">
    <source>
        <dbReference type="EMBL" id="MCA9301995.1"/>
    </source>
</evidence>
<name>A0A955E142_UNCKA</name>
<evidence type="ECO:0000256" key="6">
    <source>
        <dbReference type="ARBA" id="ARBA00022692"/>
    </source>
</evidence>
<dbReference type="EMBL" id="JAGQNY010000004">
    <property type="protein sequence ID" value="MCA9301995.1"/>
    <property type="molecule type" value="Genomic_DNA"/>
</dbReference>
<evidence type="ECO:0000256" key="4">
    <source>
        <dbReference type="ARBA" id="ARBA00022475"/>
    </source>
</evidence>
<evidence type="ECO:0000256" key="7">
    <source>
        <dbReference type="ARBA" id="ARBA00022723"/>
    </source>
</evidence>
<keyword evidence="10 13" id="KW-1133">Transmembrane helix</keyword>
<feature type="domain" description="Peptidase M50" evidence="14">
    <location>
        <begin position="122"/>
        <end position="158"/>
    </location>
</feature>
<keyword evidence="6 13" id="KW-0812">Transmembrane</keyword>
<comment type="similarity">
    <text evidence="3">Belongs to the peptidase M50B family.</text>
</comment>
<evidence type="ECO:0000256" key="5">
    <source>
        <dbReference type="ARBA" id="ARBA00022670"/>
    </source>
</evidence>
<keyword evidence="12 13" id="KW-0472">Membrane</keyword>
<reference evidence="15" key="1">
    <citation type="submission" date="2020-04" db="EMBL/GenBank/DDBJ databases">
        <authorList>
            <person name="Zhang T."/>
        </authorList>
    </citation>
    <scope>NUCLEOTIDE SEQUENCE</scope>
    <source>
        <strain evidence="15">HKST-UBA80</strain>
    </source>
</reference>
<evidence type="ECO:0000313" key="16">
    <source>
        <dbReference type="Proteomes" id="UP000714817"/>
    </source>
</evidence>
<evidence type="ECO:0000256" key="1">
    <source>
        <dbReference type="ARBA" id="ARBA00001947"/>
    </source>
</evidence>
<evidence type="ECO:0000256" key="11">
    <source>
        <dbReference type="ARBA" id="ARBA00023049"/>
    </source>
</evidence>
<keyword evidence="5 15" id="KW-0645">Protease</keyword>
<dbReference type="GO" id="GO:0005886">
    <property type="term" value="C:plasma membrane"/>
    <property type="evidence" value="ECO:0007669"/>
    <property type="project" value="UniProtKB-SubCell"/>
</dbReference>
<dbReference type="GO" id="GO:0046872">
    <property type="term" value="F:metal ion binding"/>
    <property type="evidence" value="ECO:0007669"/>
    <property type="project" value="UniProtKB-KW"/>
</dbReference>
<evidence type="ECO:0000259" key="14">
    <source>
        <dbReference type="Pfam" id="PF02163"/>
    </source>
</evidence>
<proteinExistence type="inferred from homology"/>
<sequence>MISLLFSEPLVFALLFGVLVFSLTVHEYMHAAVADRLGDSTARLLGRVTLNPSAHLDPIGTLLLLVAGFGWGKPVPFNPINFKNPKRDIAIVAVAGPLSNFAMALVFGLILQLLPVALPQLILSVFTLLVYYNVALGVFNLLPINPLDGFKVVNGFLSHEMSIQWLQLAPYGIYILLFGFFTNTIEKLISPIISAITGFILRAPF</sequence>
<feature type="transmembrane region" description="Helical" evidence="13">
    <location>
        <begin position="163"/>
        <end position="182"/>
    </location>
</feature>
<dbReference type="AlphaFoldDB" id="A0A955E142"/>
<keyword evidence="7" id="KW-0479">Metal-binding</keyword>
<dbReference type="InterPro" id="IPR044537">
    <property type="entry name" value="Rip2-like"/>
</dbReference>
<evidence type="ECO:0000256" key="9">
    <source>
        <dbReference type="ARBA" id="ARBA00022833"/>
    </source>
</evidence>
<comment type="cofactor">
    <cofactor evidence="1">
        <name>Zn(2+)</name>
        <dbReference type="ChEBI" id="CHEBI:29105"/>
    </cofactor>
</comment>
<keyword evidence="8" id="KW-0378">Hydrolase</keyword>
<keyword evidence="9" id="KW-0862">Zinc</keyword>